<dbReference type="RefSeq" id="WP_006806983.1">
    <property type="nucleotide sequence ID" value="NZ_ADAD01000082.1"/>
</dbReference>
<reference evidence="1 2" key="1">
    <citation type="submission" date="2009-10" db="EMBL/GenBank/DDBJ databases">
        <authorList>
            <person name="Harkins D.M."/>
            <person name="Madupu R."/>
            <person name="Durkin A.S."/>
            <person name="Torralba M."/>
            <person name="Methe B."/>
            <person name="Sutton G.G."/>
            <person name="Strausberg R.L."/>
            <person name="Nelson K.E."/>
        </authorList>
    </citation>
    <scope>NUCLEOTIDE SEQUENCE [LARGE SCALE GENOMIC DNA]</scope>
    <source>
        <strain evidence="1 2">F0264</strain>
    </source>
</reference>
<proteinExistence type="predicted"/>
<comment type="caution">
    <text evidence="1">The sequence shown here is derived from an EMBL/GenBank/DDBJ whole genome shotgun (WGS) entry which is preliminary data.</text>
</comment>
<evidence type="ECO:0000313" key="2">
    <source>
        <dbReference type="Proteomes" id="UP000004226"/>
    </source>
</evidence>
<dbReference type="EMBL" id="ADAD01000082">
    <property type="protein sequence ID" value="EEY35380.1"/>
    <property type="molecule type" value="Genomic_DNA"/>
</dbReference>
<accession>D0GKK0</accession>
<organism evidence="1 2">
    <name type="scientific">Pseudoleptotrichia goodfellowii F0264</name>
    <dbReference type="NCBI Taxonomy" id="596323"/>
    <lineage>
        <taxon>Bacteria</taxon>
        <taxon>Fusobacteriati</taxon>
        <taxon>Fusobacteriota</taxon>
        <taxon>Fusobacteriia</taxon>
        <taxon>Fusobacteriales</taxon>
        <taxon>Leptotrichiaceae</taxon>
        <taxon>Pseudoleptotrichia</taxon>
    </lineage>
</organism>
<dbReference type="AlphaFoldDB" id="D0GKK0"/>
<dbReference type="Proteomes" id="UP000004226">
    <property type="component" value="Unassembled WGS sequence"/>
</dbReference>
<protein>
    <submittedName>
        <fullName evidence="1">Uncharacterized protein</fullName>
    </submittedName>
</protein>
<gene>
    <name evidence="1" type="ORF">HMPREF0554_2073</name>
</gene>
<sequence>MKEQENKYGYVLAHVNESNVKREWFNGHGKLPDLDNWKWTSKNYKRVSLSDEELRQLFGKNKFCQNVGQQLMLWYENTALGYPDGRGTWRAGLAVALAEYSKQMFPSDLQEEYGELNLSKLWKYADCKVAPQEILNKVYIDRAIFTKGIYDETLWDLARDSFWEY</sequence>
<evidence type="ECO:0000313" key="1">
    <source>
        <dbReference type="EMBL" id="EEY35380.1"/>
    </source>
</evidence>
<name>D0GKK0_9FUSO</name>
<keyword evidence="2" id="KW-1185">Reference proteome</keyword>